<name>A0A0K2TTN6_LEPSM</name>
<sequence length="189" mass="21087">ILFTIQQCVYYKKGYFSLSSYLVLKKMYSKTTALLSFATVLSFFLEGTLCNPNNRRISCDQSPIICEWSCAFGVNTGGTCLKVESGRRECFCYETNAQKTICAGYFRPENAGRACKTFCQSIGRIGGECMADNHDCICSTSRIPYFYRSLCVTDEVCSVFCKTYRGLSGGQCTGTGITKECECFSRRSP</sequence>
<protein>
    <submittedName>
        <fullName evidence="1">Uncharacterized protein</fullName>
    </submittedName>
</protein>
<feature type="non-terminal residue" evidence="1">
    <location>
        <position position="189"/>
    </location>
</feature>
<accession>A0A0K2TTN6</accession>
<feature type="non-terminal residue" evidence="1">
    <location>
        <position position="1"/>
    </location>
</feature>
<reference evidence="1" key="1">
    <citation type="submission" date="2014-05" db="EMBL/GenBank/DDBJ databases">
        <authorList>
            <person name="Chronopoulou M."/>
        </authorList>
    </citation>
    <scope>NUCLEOTIDE SEQUENCE</scope>
    <source>
        <tissue evidence="1">Whole organism</tissue>
    </source>
</reference>
<dbReference type="SUPFAM" id="SSF57095">
    <property type="entry name" value="Scorpion toxin-like"/>
    <property type="match status" value="1"/>
</dbReference>
<dbReference type="AlphaFoldDB" id="A0A0K2TTN6"/>
<dbReference type="InterPro" id="IPR036574">
    <property type="entry name" value="Scorpion_toxin-like_sf"/>
</dbReference>
<proteinExistence type="predicted"/>
<evidence type="ECO:0000313" key="1">
    <source>
        <dbReference type="EMBL" id="CDW29032.1"/>
    </source>
</evidence>
<dbReference type="EMBL" id="HACA01011671">
    <property type="protein sequence ID" value="CDW29032.1"/>
    <property type="molecule type" value="Transcribed_RNA"/>
</dbReference>
<organism evidence="1">
    <name type="scientific">Lepeophtheirus salmonis</name>
    <name type="common">Salmon louse</name>
    <name type="synonym">Caligus salmonis</name>
    <dbReference type="NCBI Taxonomy" id="72036"/>
    <lineage>
        <taxon>Eukaryota</taxon>
        <taxon>Metazoa</taxon>
        <taxon>Ecdysozoa</taxon>
        <taxon>Arthropoda</taxon>
        <taxon>Crustacea</taxon>
        <taxon>Multicrustacea</taxon>
        <taxon>Hexanauplia</taxon>
        <taxon>Copepoda</taxon>
        <taxon>Siphonostomatoida</taxon>
        <taxon>Caligidae</taxon>
        <taxon>Lepeophtheirus</taxon>
    </lineage>
</organism>